<feature type="region of interest" description="Disordered" evidence="1">
    <location>
        <begin position="237"/>
        <end position="375"/>
    </location>
</feature>
<feature type="compositionally biased region" description="Polar residues" evidence="1">
    <location>
        <begin position="606"/>
        <end position="623"/>
    </location>
</feature>
<feature type="region of interest" description="Disordered" evidence="1">
    <location>
        <begin position="36"/>
        <end position="71"/>
    </location>
</feature>
<feature type="region of interest" description="Disordered" evidence="1">
    <location>
        <begin position="148"/>
        <end position="214"/>
    </location>
</feature>
<dbReference type="EnsemblMetazoa" id="AMEC009954-RA">
    <property type="protein sequence ID" value="AMEC009954-PA"/>
    <property type="gene ID" value="AMEC009954"/>
</dbReference>
<evidence type="ECO:0000313" key="2">
    <source>
        <dbReference type="EnsemblMetazoa" id="AMEC009954-PA"/>
    </source>
</evidence>
<accession>A0A182TX86</accession>
<reference evidence="2" key="2">
    <citation type="submission" date="2020-05" db="UniProtKB">
        <authorList>
            <consortium name="EnsemblMetazoa"/>
        </authorList>
    </citation>
    <scope>IDENTIFICATION</scope>
    <source>
        <strain evidence="2">CM1001059</strain>
    </source>
</reference>
<feature type="region of interest" description="Disordered" evidence="1">
    <location>
        <begin position="568"/>
        <end position="623"/>
    </location>
</feature>
<keyword evidence="3" id="KW-1185">Reference proteome</keyword>
<organism evidence="2 3">
    <name type="scientific">Anopheles melas</name>
    <dbReference type="NCBI Taxonomy" id="34690"/>
    <lineage>
        <taxon>Eukaryota</taxon>
        <taxon>Metazoa</taxon>
        <taxon>Ecdysozoa</taxon>
        <taxon>Arthropoda</taxon>
        <taxon>Hexapoda</taxon>
        <taxon>Insecta</taxon>
        <taxon>Pterygota</taxon>
        <taxon>Neoptera</taxon>
        <taxon>Endopterygota</taxon>
        <taxon>Diptera</taxon>
        <taxon>Nematocera</taxon>
        <taxon>Culicoidea</taxon>
        <taxon>Culicidae</taxon>
        <taxon>Anophelinae</taxon>
        <taxon>Anopheles</taxon>
    </lineage>
</organism>
<evidence type="ECO:0000256" key="1">
    <source>
        <dbReference type="SAM" id="MobiDB-lite"/>
    </source>
</evidence>
<feature type="region of interest" description="Disordered" evidence="1">
    <location>
        <begin position="505"/>
        <end position="534"/>
    </location>
</feature>
<sequence>MSLSLSLSLSSYFGSFSPPLSLSTICNPFVPPPPFVQLKPTNSADGGSNGSRPSSRAGAPVSPPGGSSNALPRIQESVAVGAQPLLLGLDLEDPGGSPARPACCNNNGSGDYHDDEQANFDLSPDAPCPPIPPRRFQSAADALAAIQISPPPMSPPSSSSSNSSPYRTYNNFIPPAPKPKPPAGAPTSSPSIIDQSPPLPSPPPPPPLKAPVDSSARRNDILQLDDDEEEQLITLTTTTATVGGHGATGGTATTTTTTTSMSMTFGQPAVRKPEPSPTANSTLHSNHILPPLLPQAQQQQQQQTVPPSVAGKTPPLQHAYTLPHPPKAQAPQPPQRPPLAPKPTFRKESQNGDMPDFPASTSGTGSSTTPPAVNDESLDLITLDTTNSSFELEDFDPLNERARPIGGAAAAAGNAHAQPSSSAALTPPSSYASGLANVVAASGVTMPTASFPSTGLSVNNPIYPYFTPLYQQNVATTPHSAHHPPPSQQQQQHQFHRTLLGTMAAGAGDGQSQRPTSNAASSTGAGAGAGARESNVSDDFELLRNYGLDKFSLLDGGSTKKQAPALLHVNGSTGKGDNQPSTTNGSVNAQVLPNGRQMGCNGGSKIVNNGPTKASFNNWTTFD</sequence>
<feature type="compositionally biased region" description="Polar residues" evidence="1">
    <location>
        <begin position="39"/>
        <end position="54"/>
    </location>
</feature>
<feature type="compositionally biased region" description="Pro residues" evidence="1">
    <location>
        <begin position="197"/>
        <end position="209"/>
    </location>
</feature>
<evidence type="ECO:0000313" key="3">
    <source>
        <dbReference type="Proteomes" id="UP000075902"/>
    </source>
</evidence>
<dbReference type="VEuPathDB" id="VectorBase:AMEC009954"/>
<dbReference type="Proteomes" id="UP000075902">
    <property type="component" value="Unassembled WGS sequence"/>
</dbReference>
<feature type="compositionally biased region" description="Low complexity" evidence="1">
    <location>
        <begin position="156"/>
        <end position="165"/>
    </location>
</feature>
<reference evidence="3" key="1">
    <citation type="submission" date="2014-01" db="EMBL/GenBank/DDBJ databases">
        <title>The Genome Sequence of Anopheles melas CM1001059_A (V2).</title>
        <authorList>
            <consortium name="The Broad Institute Genomics Platform"/>
            <person name="Neafsey D.E."/>
            <person name="Besansky N."/>
            <person name="Howell P."/>
            <person name="Walton C."/>
            <person name="Young S.K."/>
            <person name="Zeng Q."/>
            <person name="Gargeya S."/>
            <person name="Fitzgerald M."/>
            <person name="Haas B."/>
            <person name="Abouelleil A."/>
            <person name="Allen A.W."/>
            <person name="Alvarado L."/>
            <person name="Arachchi H.M."/>
            <person name="Berlin A.M."/>
            <person name="Chapman S.B."/>
            <person name="Gainer-Dewar J."/>
            <person name="Goldberg J."/>
            <person name="Griggs A."/>
            <person name="Gujja S."/>
            <person name="Hansen M."/>
            <person name="Howarth C."/>
            <person name="Imamovic A."/>
            <person name="Ireland A."/>
            <person name="Larimer J."/>
            <person name="McCowan C."/>
            <person name="Murphy C."/>
            <person name="Pearson M."/>
            <person name="Poon T.W."/>
            <person name="Priest M."/>
            <person name="Roberts A."/>
            <person name="Saif S."/>
            <person name="Shea T."/>
            <person name="Sisk P."/>
            <person name="Sykes S."/>
            <person name="Wortman J."/>
            <person name="Nusbaum C."/>
            <person name="Birren B."/>
        </authorList>
    </citation>
    <scope>NUCLEOTIDE SEQUENCE [LARGE SCALE GENOMIC DNA]</scope>
    <source>
        <strain evidence="3">CM1001059</strain>
    </source>
</reference>
<feature type="region of interest" description="Disordered" evidence="1">
    <location>
        <begin position="409"/>
        <end position="429"/>
    </location>
</feature>
<feature type="compositionally biased region" description="Polar residues" evidence="1">
    <location>
        <begin position="570"/>
        <end position="591"/>
    </location>
</feature>
<feature type="region of interest" description="Disordered" evidence="1">
    <location>
        <begin position="89"/>
        <end position="135"/>
    </location>
</feature>
<protein>
    <submittedName>
        <fullName evidence="2">Uncharacterized protein</fullName>
    </submittedName>
</protein>
<proteinExistence type="predicted"/>
<feature type="compositionally biased region" description="Low complexity" evidence="1">
    <location>
        <begin position="360"/>
        <end position="369"/>
    </location>
</feature>
<dbReference type="STRING" id="34690.A0A182TX86"/>
<feature type="compositionally biased region" description="Pro residues" evidence="1">
    <location>
        <begin position="174"/>
        <end position="184"/>
    </location>
</feature>
<feature type="compositionally biased region" description="Pro residues" evidence="1">
    <location>
        <begin position="323"/>
        <end position="341"/>
    </location>
</feature>
<feature type="compositionally biased region" description="Low complexity" evidence="1">
    <location>
        <begin position="294"/>
        <end position="303"/>
    </location>
</feature>
<dbReference type="AlphaFoldDB" id="A0A182TX86"/>
<feature type="compositionally biased region" description="Low complexity" evidence="1">
    <location>
        <begin position="185"/>
        <end position="196"/>
    </location>
</feature>
<feature type="compositionally biased region" description="Low complexity" evidence="1">
    <location>
        <begin position="250"/>
        <end position="259"/>
    </location>
</feature>
<name>A0A182TX86_9DIPT</name>